<accession>A0A224YCB7</accession>
<proteinExistence type="predicted"/>
<organism evidence="1">
    <name type="scientific">Rhipicephalus zambeziensis</name>
    <dbReference type="NCBI Taxonomy" id="60191"/>
    <lineage>
        <taxon>Eukaryota</taxon>
        <taxon>Metazoa</taxon>
        <taxon>Ecdysozoa</taxon>
        <taxon>Arthropoda</taxon>
        <taxon>Chelicerata</taxon>
        <taxon>Arachnida</taxon>
        <taxon>Acari</taxon>
        <taxon>Parasitiformes</taxon>
        <taxon>Ixodida</taxon>
        <taxon>Ixodoidea</taxon>
        <taxon>Ixodidae</taxon>
        <taxon>Rhipicephalinae</taxon>
        <taxon>Rhipicephalus</taxon>
        <taxon>Rhipicephalus</taxon>
    </lineage>
</organism>
<dbReference type="SUPFAM" id="SSF50814">
    <property type="entry name" value="Lipocalins"/>
    <property type="match status" value="1"/>
</dbReference>
<dbReference type="Pfam" id="PF02098">
    <property type="entry name" value="His_binding"/>
    <property type="match status" value="1"/>
</dbReference>
<dbReference type="EMBL" id="GFPF01004210">
    <property type="protein sequence ID" value="MAA15356.1"/>
    <property type="molecule type" value="Transcribed_RNA"/>
</dbReference>
<sequence>MFNCWTTQRTKIDHDARTATYLARFPTVRRTLAFHVKAERNSPRFTYTLDDDPNPKEGVFYYTDYKNCVVEDLEYHGRQCVLWVASEVRHSVPRNCIKYFDDICGAGVPKHSKDLCTDD</sequence>
<dbReference type="AlphaFoldDB" id="A0A224YCB7"/>
<dbReference type="InterPro" id="IPR012674">
    <property type="entry name" value="Calycin"/>
</dbReference>
<reference evidence="1" key="1">
    <citation type="journal article" date="2017" name="Parasit. Vectors">
        <title>Sialotranscriptomics of Rhipicephalus zambeziensis reveals intricate expression profiles of secretory proteins and suggests tight temporal transcriptional regulation during blood-feeding.</title>
        <authorList>
            <person name="de Castro M.H."/>
            <person name="de Klerk D."/>
            <person name="Pienaar R."/>
            <person name="Rees D.J.G."/>
            <person name="Mans B.J."/>
        </authorList>
    </citation>
    <scope>NUCLEOTIDE SEQUENCE</scope>
    <source>
        <tissue evidence="1">Salivary glands</tissue>
    </source>
</reference>
<dbReference type="GO" id="GO:0030682">
    <property type="term" value="P:symbiont-mediated perturbation of host defenses"/>
    <property type="evidence" value="ECO:0007669"/>
    <property type="project" value="InterPro"/>
</dbReference>
<name>A0A224YCB7_9ACAR</name>
<dbReference type="InterPro" id="IPR002970">
    <property type="entry name" value="Tick_his-bd"/>
</dbReference>
<dbReference type="Gene3D" id="2.40.128.20">
    <property type="match status" value="1"/>
</dbReference>
<dbReference type="GO" id="GO:0043176">
    <property type="term" value="F:amine binding"/>
    <property type="evidence" value="ECO:0007669"/>
    <property type="project" value="InterPro"/>
</dbReference>
<protein>
    <submittedName>
        <fullName evidence="1">Lipocalin</fullName>
    </submittedName>
</protein>
<evidence type="ECO:0000313" key="1">
    <source>
        <dbReference type="EMBL" id="MAA15356.1"/>
    </source>
</evidence>